<comment type="caution">
    <text evidence="19">The sequence shown here is derived from an EMBL/GenBank/DDBJ whole genome shotgun (WGS) entry which is preliminary data.</text>
</comment>
<evidence type="ECO:0000256" key="8">
    <source>
        <dbReference type="ARBA" id="ARBA00022801"/>
    </source>
</evidence>
<dbReference type="Gene3D" id="3.30.40.10">
    <property type="entry name" value="Zinc/RING finger domain, C3HC4 (zinc finger)"/>
    <property type="match status" value="1"/>
</dbReference>
<keyword evidence="7 14" id="KW-0863">Zinc-finger</keyword>
<feature type="compositionally biased region" description="Basic residues" evidence="15">
    <location>
        <begin position="576"/>
        <end position="592"/>
    </location>
</feature>
<dbReference type="InterPro" id="IPR016130">
    <property type="entry name" value="Tyr_Pase_AS"/>
</dbReference>
<evidence type="ECO:0000256" key="9">
    <source>
        <dbReference type="ARBA" id="ARBA00022833"/>
    </source>
</evidence>
<dbReference type="GO" id="GO:0052629">
    <property type="term" value="F:phosphatidylinositol-3,5-bisphosphate 3-phosphatase activity"/>
    <property type="evidence" value="ECO:0007669"/>
    <property type="project" value="UniProtKB-EC"/>
</dbReference>
<dbReference type="SUPFAM" id="SSF52799">
    <property type="entry name" value="(Phosphotyrosine protein) phosphatases II"/>
    <property type="match status" value="1"/>
</dbReference>
<feature type="domain" description="FYVE-type" evidence="17">
    <location>
        <begin position="155"/>
        <end position="217"/>
    </location>
</feature>
<keyword evidence="8" id="KW-0378">Hydrolase</keyword>
<evidence type="ECO:0000256" key="4">
    <source>
        <dbReference type="ARBA" id="ARBA00012903"/>
    </source>
</evidence>
<dbReference type="PROSITE" id="PS51339">
    <property type="entry name" value="PPASE_MYOTUBULARIN"/>
    <property type="match status" value="1"/>
</dbReference>
<evidence type="ECO:0000256" key="3">
    <source>
        <dbReference type="ARBA" id="ARBA00007471"/>
    </source>
</evidence>
<dbReference type="CDD" id="cd14507">
    <property type="entry name" value="PTP-MTM-like"/>
    <property type="match status" value="1"/>
</dbReference>
<evidence type="ECO:0000256" key="2">
    <source>
        <dbReference type="ARBA" id="ARBA00004496"/>
    </source>
</evidence>
<dbReference type="Gene3D" id="2.30.29.30">
    <property type="entry name" value="Pleckstrin-homology domain (PH domain)/Phosphotyrosine-binding domain (PTB)"/>
    <property type="match status" value="1"/>
</dbReference>
<dbReference type="InterPro" id="IPR017907">
    <property type="entry name" value="Znf_RING_CS"/>
</dbReference>
<evidence type="ECO:0000256" key="10">
    <source>
        <dbReference type="ARBA" id="ARBA00023136"/>
    </source>
</evidence>
<sequence>MASPKPPATPPATPSDGRGDLQLDALKTPAALVEMLLRACQDPLTQLLPRDIATEEDEDDDDDDDEDAADATEEQRLARRQAQRASRARTHTESLGDEPTIEAIAAALNIAKLAVDTLQRKLLEQAARGRDGERGRARIFPGDGRYGVPQFQAPTVSSGACAQCKRVFSAFNRGKACQSCGHLFCTRCASSSLVLPQQFGHGNRPVRTCDPCIKWFRAALESYCDVVLGSGPPSTPVQAPTPSSVQSIGGNPRSKLSRRSLSSPDAGPEEEETAQPLRQTSSQPKHWFSSNLRALHVSDRPPRTSKRPHLGSGGDADTEFDPSFQSPALSDFNLPSPINERSSSMHELDSFQLDRPYSMVESSEGEEAFEEDEVYIPEPLTIAIAKPNNGVEKNGSSEASIAAVATSKRAKFARSASFDMTNLKTMVENDDSKPKKCFDDTDIVDAVKTVKQQEPRAVADLPATVLRFAVFDVGAKDSLRKSFGFGKRNIELDRFTLEVDSAQGVVRLKSVFMHRFWSFRCTSVQSIIYTSGVSTAQICLFNETQRENLVELQFASDDEREEFKLAVEACKEILQGKKKPDRSSPPRRRKSSRGSLNDDGSDAGRRLSTSSVNDMASIVDALEAVAAITEPSIKFFPGEVLVKESESLASLLIGPPGESLESSLIWGRIRGQVSVTNYRVLFMPFEKGHVPFRTSTQGAVAYIPLFAIISVQVLYPYGRRTRSVKSLGTPSAAVLSITCKDARTMRFEVNAPPPEADDKLQALQTLITKLADNAQRYRTVEQPPVDCNTENDTASESAETSLVKFEQSGVFAFSYALGSIPPEVNGWDLYTDEREVKRQIGQSDLVQPFLKFYQNASGAICQSYPSKILLPASMNSSTVAQVAAFRAKNRLPVITYYHRRNRCVLTRSGQPLLGNLLSGSSSLADQLLVGVYRRLPEIIKNQSHSSTSSRPIYIFDARKLKASTGNRLMGKGGVETSQDYPGAVICHLNIANMYRMQSSFQSLMKLVLPGGVEDQDSTWWSAMESTKWVSHVRLILEGALKIARVIELEGSSVLVHCSDGWDRTSQLVCLAQLMIDPYFRTIRGFAVLVEKDWCAFGHKFAERTGGDRQKDPNRNKSSPVMLQFLDAVWQILRQFPYAFEFNEKFLIHIANSLTSGLYGTFLYDSRLQREANQVSKRTVSVWTPVLMTPKSYTNPDYVMWEKPIWPWTSCQMVELWESYFFQWHPKYFDCRWISSLVHYGPYQPWQDNRNENDDNRERPQASISGRNSKLTVSMPSSPSVMSSSRSRNDVSSTPPPGSSRSTRKGPHAKPRNRNIFLFKN</sequence>
<accession>A0AAV2YTG2</accession>
<dbReference type="SUPFAM" id="SSF57903">
    <property type="entry name" value="FYVE/PHD zinc finger"/>
    <property type="match status" value="1"/>
</dbReference>
<evidence type="ECO:0000313" key="20">
    <source>
        <dbReference type="Proteomes" id="UP001146120"/>
    </source>
</evidence>
<dbReference type="Proteomes" id="UP001146120">
    <property type="component" value="Unassembled WGS sequence"/>
</dbReference>
<organism evidence="19 20">
    <name type="scientific">Lagenidium giganteum</name>
    <dbReference type="NCBI Taxonomy" id="4803"/>
    <lineage>
        <taxon>Eukaryota</taxon>
        <taxon>Sar</taxon>
        <taxon>Stramenopiles</taxon>
        <taxon>Oomycota</taxon>
        <taxon>Peronosporomycetes</taxon>
        <taxon>Pythiales</taxon>
        <taxon>Pythiaceae</taxon>
    </lineage>
</organism>
<dbReference type="SMART" id="SM00064">
    <property type="entry name" value="FYVE"/>
    <property type="match status" value="1"/>
</dbReference>
<proteinExistence type="inferred from homology"/>
<dbReference type="InterPro" id="IPR029021">
    <property type="entry name" value="Prot-tyrosine_phosphatase-like"/>
</dbReference>
<keyword evidence="5" id="KW-0963">Cytoplasm</keyword>
<dbReference type="InterPro" id="IPR011011">
    <property type="entry name" value="Znf_FYVE_PHD"/>
</dbReference>
<feature type="domain" description="Myotubularin phosphatase" evidence="18">
    <location>
        <begin position="826"/>
        <end position="1220"/>
    </location>
</feature>
<dbReference type="Pfam" id="PF01363">
    <property type="entry name" value="FYVE"/>
    <property type="match status" value="1"/>
</dbReference>
<dbReference type="PANTHER" id="PTHR10807">
    <property type="entry name" value="MYOTUBULARIN-RELATED"/>
    <property type="match status" value="1"/>
</dbReference>
<dbReference type="EMBL" id="DAKRPA010000119">
    <property type="protein sequence ID" value="DAZ97967.1"/>
    <property type="molecule type" value="Genomic_DNA"/>
</dbReference>
<feature type="compositionally biased region" description="Polar residues" evidence="15">
    <location>
        <begin position="236"/>
        <end position="249"/>
    </location>
</feature>
<evidence type="ECO:0000256" key="15">
    <source>
        <dbReference type="SAM" id="MobiDB-lite"/>
    </source>
</evidence>
<dbReference type="InterPro" id="IPR030564">
    <property type="entry name" value="Myotubularin"/>
</dbReference>
<keyword evidence="9" id="KW-0862">Zinc</keyword>
<keyword evidence="20" id="KW-1185">Reference proteome</keyword>
<dbReference type="InterPro" id="IPR011993">
    <property type="entry name" value="PH-like_dom_sf"/>
</dbReference>
<evidence type="ECO:0000256" key="13">
    <source>
        <dbReference type="PIRSR" id="PIRSR630564-2"/>
    </source>
</evidence>
<evidence type="ECO:0000256" key="7">
    <source>
        <dbReference type="ARBA" id="ARBA00022771"/>
    </source>
</evidence>
<dbReference type="GO" id="GO:0008270">
    <property type="term" value="F:zinc ion binding"/>
    <property type="evidence" value="ECO:0007669"/>
    <property type="project" value="UniProtKB-KW"/>
</dbReference>
<evidence type="ECO:0000256" key="12">
    <source>
        <dbReference type="PIRSR" id="PIRSR630564-1"/>
    </source>
</evidence>
<feature type="binding site" evidence="13">
    <location>
        <begin position="1057"/>
        <end position="1063"/>
    </location>
    <ligand>
        <name>substrate</name>
    </ligand>
</feature>
<dbReference type="Pfam" id="PF06602">
    <property type="entry name" value="Myotub-related"/>
    <property type="match status" value="1"/>
</dbReference>
<dbReference type="InterPro" id="IPR010569">
    <property type="entry name" value="Myotubularin-like_Pase_dom"/>
</dbReference>
<dbReference type="PROSITE" id="PS50056">
    <property type="entry name" value="TYR_PHOSPHATASE_2"/>
    <property type="match status" value="1"/>
</dbReference>
<reference evidence="19" key="2">
    <citation type="journal article" date="2023" name="Microbiol Resour">
        <title>Decontamination and Annotation of the Draft Genome Sequence of the Oomycete Lagenidium giganteum ARSEF 373.</title>
        <authorList>
            <person name="Morgan W.R."/>
            <person name="Tartar A."/>
        </authorList>
    </citation>
    <scope>NUCLEOTIDE SEQUENCE</scope>
    <source>
        <strain evidence="19">ARSEF 373</strain>
    </source>
</reference>
<dbReference type="GO" id="GO:0012505">
    <property type="term" value="C:endomembrane system"/>
    <property type="evidence" value="ECO:0007669"/>
    <property type="project" value="UniProtKB-SubCell"/>
</dbReference>
<feature type="region of interest" description="Disordered" evidence="15">
    <location>
        <begin position="46"/>
        <end position="95"/>
    </location>
</feature>
<evidence type="ECO:0000256" key="1">
    <source>
        <dbReference type="ARBA" id="ARBA00004184"/>
    </source>
</evidence>
<dbReference type="SUPFAM" id="SSF50729">
    <property type="entry name" value="PH domain-like"/>
    <property type="match status" value="1"/>
</dbReference>
<keyword evidence="6" id="KW-0479">Metal-binding</keyword>
<dbReference type="PANTHER" id="PTHR10807:SF128">
    <property type="entry name" value="PHOSPHATIDYLINOSITOL-3,5-BISPHOSPHATE 3-PHOSPHATASE"/>
    <property type="match status" value="1"/>
</dbReference>
<feature type="region of interest" description="Disordered" evidence="15">
    <location>
        <begin position="576"/>
        <end position="608"/>
    </location>
</feature>
<feature type="compositionally biased region" description="Low complexity" evidence="15">
    <location>
        <begin position="1273"/>
        <end position="1292"/>
    </location>
</feature>
<feature type="compositionally biased region" description="Pro residues" evidence="15">
    <location>
        <begin position="1"/>
        <end position="13"/>
    </location>
</feature>
<evidence type="ECO:0000259" key="16">
    <source>
        <dbReference type="PROSITE" id="PS50056"/>
    </source>
</evidence>
<name>A0AAV2YTG2_9STRA</name>
<evidence type="ECO:0000259" key="18">
    <source>
        <dbReference type="PROSITE" id="PS51339"/>
    </source>
</evidence>
<feature type="compositionally biased region" description="Acidic residues" evidence="15">
    <location>
        <begin position="54"/>
        <end position="72"/>
    </location>
</feature>
<comment type="similarity">
    <text evidence="3">Belongs to the protein-tyrosine phosphatase family. Non-receptor class myotubularin subfamily.</text>
</comment>
<feature type="region of interest" description="Disordered" evidence="15">
    <location>
        <begin position="1246"/>
        <end position="1320"/>
    </location>
</feature>
<evidence type="ECO:0000313" key="19">
    <source>
        <dbReference type="EMBL" id="DAZ97967.1"/>
    </source>
</evidence>
<dbReference type="PROSITE" id="PS00383">
    <property type="entry name" value="TYR_PHOSPHATASE_1"/>
    <property type="match status" value="1"/>
</dbReference>
<dbReference type="InterPro" id="IPR017455">
    <property type="entry name" value="Znf_FYVE-rel"/>
</dbReference>
<evidence type="ECO:0000259" key="17">
    <source>
        <dbReference type="PROSITE" id="PS50178"/>
    </source>
</evidence>
<feature type="region of interest" description="Disordered" evidence="15">
    <location>
        <begin position="232"/>
        <end position="329"/>
    </location>
</feature>
<keyword evidence="10" id="KW-0472">Membrane</keyword>
<dbReference type="InterPro" id="IPR013083">
    <property type="entry name" value="Znf_RING/FYVE/PHD"/>
</dbReference>
<feature type="region of interest" description="Disordered" evidence="15">
    <location>
        <begin position="1"/>
        <end position="25"/>
    </location>
</feature>
<evidence type="ECO:0000256" key="6">
    <source>
        <dbReference type="ARBA" id="ARBA00022723"/>
    </source>
</evidence>
<feature type="compositionally biased region" description="Basic residues" evidence="15">
    <location>
        <begin position="1301"/>
        <end position="1312"/>
    </location>
</feature>
<comment type="subcellular location">
    <subcellularLocation>
        <location evidence="2">Cytoplasm</location>
    </subcellularLocation>
    <subcellularLocation>
        <location evidence="1">Endomembrane system</location>
        <topology evidence="1">Peripheral membrane protein</topology>
    </subcellularLocation>
</comment>
<feature type="compositionally biased region" description="Polar residues" evidence="15">
    <location>
        <begin position="276"/>
        <end position="292"/>
    </location>
</feature>
<evidence type="ECO:0000256" key="11">
    <source>
        <dbReference type="ARBA" id="ARBA00032571"/>
    </source>
</evidence>
<feature type="compositionally biased region" description="Basic residues" evidence="15">
    <location>
        <begin position="78"/>
        <end position="89"/>
    </location>
</feature>
<dbReference type="GO" id="GO:0005737">
    <property type="term" value="C:cytoplasm"/>
    <property type="evidence" value="ECO:0007669"/>
    <property type="project" value="UniProtKB-SubCell"/>
</dbReference>
<protein>
    <recommendedName>
        <fullName evidence="4">phosphatidylinositol-3,5-bisphosphate 3-phosphatase</fullName>
        <ecNumber evidence="4">3.1.3.95</ecNumber>
    </recommendedName>
    <alternativeName>
        <fullName evidence="11">Phosphatidylinositol-3,5-bisphosphate 3-phosphatase</fullName>
    </alternativeName>
</protein>
<reference evidence="19" key="1">
    <citation type="submission" date="2022-11" db="EMBL/GenBank/DDBJ databases">
        <authorList>
            <person name="Morgan W.R."/>
            <person name="Tartar A."/>
        </authorList>
    </citation>
    <scope>NUCLEOTIDE SEQUENCE</scope>
    <source>
        <strain evidence="19">ARSEF 373</strain>
    </source>
</reference>
<dbReference type="PROSITE" id="PS50178">
    <property type="entry name" value="ZF_FYVE"/>
    <property type="match status" value="1"/>
</dbReference>
<dbReference type="InterPro" id="IPR000306">
    <property type="entry name" value="Znf_FYVE"/>
</dbReference>
<gene>
    <name evidence="19" type="ORF">N0F65_005125</name>
</gene>
<evidence type="ECO:0000256" key="5">
    <source>
        <dbReference type="ARBA" id="ARBA00022490"/>
    </source>
</evidence>
<feature type="active site" description="Phosphocysteine intermediate" evidence="12">
    <location>
        <position position="1057"/>
    </location>
</feature>
<feature type="compositionally biased region" description="Polar residues" evidence="15">
    <location>
        <begin position="1261"/>
        <end position="1271"/>
    </location>
</feature>
<feature type="compositionally biased region" description="Basic and acidic residues" evidence="15">
    <location>
        <begin position="1248"/>
        <end position="1259"/>
    </location>
</feature>
<dbReference type="PROSITE" id="PS00518">
    <property type="entry name" value="ZF_RING_1"/>
    <property type="match status" value="1"/>
</dbReference>
<evidence type="ECO:0000256" key="14">
    <source>
        <dbReference type="PROSITE-ProRule" id="PRU00091"/>
    </source>
</evidence>
<feature type="domain" description="Tyrosine specific protein phosphatases" evidence="16">
    <location>
        <begin position="1026"/>
        <end position="1070"/>
    </location>
</feature>
<dbReference type="InterPro" id="IPR000387">
    <property type="entry name" value="Tyr_Pase_dom"/>
</dbReference>
<dbReference type="EC" id="3.1.3.95" evidence="4"/>